<feature type="region of interest" description="Disordered" evidence="1">
    <location>
        <begin position="82"/>
        <end position="128"/>
    </location>
</feature>
<sequence>MTSTPRRRILLSLPPAEDEHEVQSFNEALAAVDGVVVTEPGVDLQAREVIITVAQDTDISVLSAYSCKELDIMQESINAVNEAPTSSSGVSAKDAIDMAPDSASGSESLSAGHTAEGNEEVDGSSDYETHGVMENSTFTLGVEVPLTNASCNVTDKPCTFVTPRATSNFIPEVRFPTLLPIYHQFESELSKLKHLKPLPNDIFRLVTQSPRSYLFFYGFLLCSMVYGQLV</sequence>
<comment type="caution">
    <text evidence="3">The sequence shown here is derived from an EMBL/GenBank/DDBJ whole genome shotgun (WGS) entry which is preliminary data.</text>
</comment>
<evidence type="ECO:0000256" key="2">
    <source>
        <dbReference type="SAM" id="Phobius"/>
    </source>
</evidence>
<reference evidence="3" key="1">
    <citation type="journal article" date="2014" name="Nucleic Acids Res.">
        <title>The evolutionary dynamics of variant antigen genes in Babesia reveal a history of genomic innovation underlying host-parasite interaction.</title>
        <authorList>
            <person name="Jackson A.P."/>
            <person name="Otto T.D."/>
            <person name="Darby A."/>
            <person name="Ramaprasad A."/>
            <person name="Xia D."/>
            <person name="Echaide I.E."/>
            <person name="Farber M."/>
            <person name="Gahlot S."/>
            <person name="Gamble J."/>
            <person name="Gupta D."/>
            <person name="Gupta Y."/>
            <person name="Jackson L."/>
            <person name="Malandrin L."/>
            <person name="Malas T.B."/>
            <person name="Moussa E."/>
            <person name="Nair M."/>
            <person name="Reid A.J."/>
            <person name="Sanders M."/>
            <person name="Sharma J."/>
            <person name="Tracey A."/>
            <person name="Quail M.A."/>
            <person name="Weir W."/>
            <person name="Wastling J.M."/>
            <person name="Hall N."/>
            <person name="Willadsen P."/>
            <person name="Lingelbach K."/>
            <person name="Shiels B."/>
            <person name="Tait A."/>
            <person name="Berriman M."/>
            <person name="Allred D.R."/>
            <person name="Pain A."/>
        </authorList>
    </citation>
    <scope>NUCLEOTIDE SEQUENCE</scope>
    <source>
        <strain evidence="3">1802A</strain>
    </source>
</reference>
<dbReference type="Proteomes" id="UP001195914">
    <property type="component" value="Unassembled WGS sequence"/>
</dbReference>
<evidence type="ECO:0000256" key="1">
    <source>
        <dbReference type="SAM" id="MobiDB-lite"/>
    </source>
</evidence>
<evidence type="ECO:0000313" key="4">
    <source>
        <dbReference type="Proteomes" id="UP001195914"/>
    </source>
</evidence>
<dbReference type="EMBL" id="JAHBMH010000024">
    <property type="protein sequence ID" value="KAK1938312.1"/>
    <property type="molecule type" value="Genomic_DNA"/>
</dbReference>
<dbReference type="AlphaFoldDB" id="A0AAD9GH12"/>
<feature type="transmembrane region" description="Helical" evidence="2">
    <location>
        <begin position="212"/>
        <end position="229"/>
    </location>
</feature>
<proteinExistence type="predicted"/>
<evidence type="ECO:0000313" key="3">
    <source>
        <dbReference type="EMBL" id="KAK1938312.1"/>
    </source>
</evidence>
<keyword evidence="2" id="KW-0472">Membrane</keyword>
<accession>A0AAD9GH12</accession>
<protein>
    <submittedName>
        <fullName evidence="3">Uncharacterized protein</fullName>
    </submittedName>
</protein>
<reference evidence="3" key="2">
    <citation type="submission" date="2021-05" db="EMBL/GenBank/DDBJ databases">
        <authorList>
            <person name="Pain A."/>
        </authorList>
    </citation>
    <scope>NUCLEOTIDE SEQUENCE</scope>
    <source>
        <strain evidence="3">1802A</strain>
    </source>
</reference>
<organism evidence="3 4">
    <name type="scientific">Babesia divergens</name>
    <dbReference type="NCBI Taxonomy" id="32595"/>
    <lineage>
        <taxon>Eukaryota</taxon>
        <taxon>Sar</taxon>
        <taxon>Alveolata</taxon>
        <taxon>Apicomplexa</taxon>
        <taxon>Aconoidasida</taxon>
        <taxon>Piroplasmida</taxon>
        <taxon>Babesiidae</taxon>
        <taxon>Babesia</taxon>
    </lineage>
</organism>
<keyword evidence="2" id="KW-0812">Transmembrane</keyword>
<gene>
    <name evidence="3" type="ORF">X943_000069</name>
</gene>
<name>A0AAD9GH12_BABDI</name>
<keyword evidence="2" id="KW-1133">Transmembrane helix</keyword>
<keyword evidence="4" id="KW-1185">Reference proteome</keyword>